<dbReference type="Proteomes" id="UP000575083">
    <property type="component" value="Unassembled WGS sequence"/>
</dbReference>
<dbReference type="AlphaFoldDB" id="A0A7X0U8L6"/>
<dbReference type="RefSeq" id="WP_260420175.1">
    <property type="nucleotide sequence ID" value="NZ_JACHLK010000003.1"/>
</dbReference>
<organism evidence="1 2">
    <name type="scientific">Acidovorax soli</name>
    <dbReference type="NCBI Taxonomy" id="592050"/>
    <lineage>
        <taxon>Bacteria</taxon>
        <taxon>Pseudomonadati</taxon>
        <taxon>Pseudomonadota</taxon>
        <taxon>Betaproteobacteria</taxon>
        <taxon>Burkholderiales</taxon>
        <taxon>Comamonadaceae</taxon>
        <taxon>Acidovorax</taxon>
    </lineage>
</organism>
<sequence length="123" mass="13468">MPVDRANYPGIPADFPIAEIPGALAGAHPKIGLVEEGGKFYATGTSPSEVAQAFDVCEDLVTQMVPYCQRKLTERNGDQTATLRAAFQGLLKKNWCTADQSRWIIAKTAERLDWSLTPSPFEL</sequence>
<dbReference type="EMBL" id="JACHLK010000003">
    <property type="protein sequence ID" value="MBB6559276.1"/>
    <property type="molecule type" value="Genomic_DNA"/>
</dbReference>
<keyword evidence="2" id="KW-1185">Reference proteome</keyword>
<gene>
    <name evidence="1" type="ORF">HNP48_001943</name>
</gene>
<name>A0A7X0U8L6_9BURK</name>
<accession>A0A7X0U8L6</accession>
<reference evidence="1 2" key="1">
    <citation type="submission" date="2020-08" db="EMBL/GenBank/DDBJ databases">
        <title>Functional genomics of gut bacteria from endangered species of beetles.</title>
        <authorList>
            <person name="Carlos-Shanley C."/>
        </authorList>
    </citation>
    <scope>NUCLEOTIDE SEQUENCE [LARGE SCALE GENOMIC DNA]</scope>
    <source>
        <strain evidence="1 2">S00198</strain>
    </source>
</reference>
<proteinExistence type="predicted"/>
<comment type="caution">
    <text evidence="1">The sequence shown here is derived from an EMBL/GenBank/DDBJ whole genome shotgun (WGS) entry which is preliminary data.</text>
</comment>
<evidence type="ECO:0000313" key="2">
    <source>
        <dbReference type="Proteomes" id="UP000575083"/>
    </source>
</evidence>
<protein>
    <submittedName>
        <fullName evidence="1">Uncharacterized protein</fullName>
    </submittedName>
</protein>
<evidence type="ECO:0000313" key="1">
    <source>
        <dbReference type="EMBL" id="MBB6559276.1"/>
    </source>
</evidence>